<feature type="domain" description="HEPN AbiJ-N-terminal" evidence="2">
    <location>
        <begin position="3"/>
        <end position="149"/>
    </location>
</feature>
<dbReference type="EMBL" id="AGYA01000026">
    <property type="protein sequence ID" value="EKB55932.1"/>
    <property type="molecule type" value="Genomic_DNA"/>
</dbReference>
<dbReference type="PATRIC" id="fig|883096.3.peg.1625"/>
<dbReference type="OrthoDB" id="9786278at2"/>
<protein>
    <recommendedName>
        <fullName evidence="2">HEPN AbiJ-N-terminal domain-containing protein</fullName>
    </recommendedName>
</protein>
<gene>
    <name evidence="3" type="ORF">HMPREF9699_01577</name>
</gene>
<organism evidence="3 4">
    <name type="scientific">Bergeyella zoohelcum ATCC 43767</name>
    <dbReference type="NCBI Taxonomy" id="883096"/>
    <lineage>
        <taxon>Bacteria</taxon>
        <taxon>Pseudomonadati</taxon>
        <taxon>Bacteroidota</taxon>
        <taxon>Flavobacteriia</taxon>
        <taxon>Flavobacteriales</taxon>
        <taxon>Weeksellaceae</taxon>
        <taxon>Bergeyella</taxon>
    </lineage>
</organism>
<reference evidence="3 4" key="1">
    <citation type="submission" date="2012-07" db="EMBL/GenBank/DDBJ databases">
        <title>The Genome Sequence of Bergeyella zoohelcum ATCC 43767.</title>
        <authorList>
            <consortium name="The Broad Institute Genome Sequencing Platform"/>
            <person name="Earl A."/>
            <person name="Ward D."/>
            <person name="Feldgarden M."/>
            <person name="Gevers D."/>
            <person name="Huys G."/>
            <person name="Walker B."/>
            <person name="Young S.K."/>
            <person name="Zeng Q."/>
            <person name="Gargeya S."/>
            <person name="Fitzgerald M."/>
            <person name="Haas B."/>
            <person name="Abouelleil A."/>
            <person name="Alvarado L."/>
            <person name="Arachchi H.M."/>
            <person name="Berlin A.M."/>
            <person name="Chapman S.B."/>
            <person name="Goldberg J."/>
            <person name="Griggs A."/>
            <person name="Gujja S."/>
            <person name="Hansen M."/>
            <person name="Howarth C."/>
            <person name="Imamovic A."/>
            <person name="Larimer J."/>
            <person name="McCowen C."/>
            <person name="Montmayeur A."/>
            <person name="Murphy C."/>
            <person name="Neiman D."/>
            <person name="Pearson M."/>
            <person name="Priest M."/>
            <person name="Roberts A."/>
            <person name="Saif S."/>
            <person name="Shea T."/>
            <person name="Sisk P."/>
            <person name="Sykes S."/>
            <person name="Wortman J."/>
            <person name="Nusbaum C."/>
            <person name="Birren B."/>
        </authorList>
    </citation>
    <scope>NUCLEOTIDE SEQUENCE [LARGE SCALE GENOMIC DNA]</scope>
    <source>
        <strain evidence="3 4">ATCC 43767</strain>
    </source>
</reference>
<dbReference type="Proteomes" id="UP000006085">
    <property type="component" value="Unassembled WGS sequence"/>
</dbReference>
<dbReference type="InterPro" id="IPR049503">
    <property type="entry name" value="AbiJ_NTD4"/>
</dbReference>
<evidence type="ECO:0000313" key="3">
    <source>
        <dbReference type="EMBL" id="EKB55932.1"/>
    </source>
</evidence>
<proteinExistence type="predicted"/>
<dbReference type="STRING" id="883096.HMPREF9699_01577"/>
<evidence type="ECO:0000256" key="1">
    <source>
        <dbReference type="SAM" id="Coils"/>
    </source>
</evidence>
<dbReference type="HOGENOM" id="CLU_075001_0_0_10"/>
<comment type="caution">
    <text evidence="3">The sequence shown here is derived from an EMBL/GenBank/DDBJ whole genome shotgun (WGS) entry which is preliminary data.</text>
</comment>
<keyword evidence="4" id="KW-1185">Reference proteome</keyword>
<name>K1LUT1_9FLAO</name>
<sequence>MSLFSERYGYTKPSEVIIREKITPEIQNAICSCFDKLRNRNSELYKGVEKSLWTYFLNQREGKFWNNIVATSFIEDSNEKWYRKLDIIEFTIELLNFYSQKYGDAIKEDFITELNFHFERLNFAYRIVENKILEITSEEEIKTIENAIEKSENNVAKHLSKALELYAVKPQGDYQNSIKESISAVEAYLREKTGEQTLGKALKKLKEANIIIPQMFENACTQLYAYTNQKETGIRHALMKKESNYVPTEREAYFMLIFCSAFINYLQGK</sequence>
<feature type="coiled-coil region" evidence="1">
    <location>
        <begin position="134"/>
        <end position="161"/>
    </location>
</feature>
<evidence type="ECO:0000259" key="2">
    <source>
        <dbReference type="Pfam" id="PF18863"/>
    </source>
</evidence>
<dbReference type="RefSeq" id="WP_002663898.1">
    <property type="nucleotide sequence ID" value="NZ_JH932293.1"/>
</dbReference>
<accession>K1LUT1</accession>
<dbReference type="AlphaFoldDB" id="K1LUT1"/>
<dbReference type="eggNOG" id="ENOG5030H02">
    <property type="taxonomic scope" value="Bacteria"/>
</dbReference>
<evidence type="ECO:0000313" key="4">
    <source>
        <dbReference type="Proteomes" id="UP000006085"/>
    </source>
</evidence>
<keyword evidence="1" id="KW-0175">Coiled coil</keyword>
<dbReference type="Pfam" id="PF18863">
    <property type="entry name" value="AbiJ_NTD4"/>
    <property type="match status" value="1"/>
</dbReference>